<evidence type="ECO:0000259" key="2">
    <source>
        <dbReference type="Pfam" id="PF03372"/>
    </source>
</evidence>
<dbReference type="Gene3D" id="3.60.10.10">
    <property type="entry name" value="Endonuclease/exonuclease/phosphatase"/>
    <property type="match status" value="1"/>
</dbReference>
<proteinExistence type="predicted"/>
<dbReference type="InterPro" id="IPR005135">
    <property type="entry name" value="Endo/exonuclease/phosphatase"/>
</dbReference>
<keyword evidence="1" id="KW-0732">Signal</keyword>
<feature type="signal peptide" evidence="1">
    <location>
        <begin position="1"/>
        <end position="31"/>
    </location>
</feature>
<reference evidence="3 4" key="1">
    <citation type="submission" date="2017-03" db="EMBL/GenBank/DDBJ databases">
        <title>WGS assembly of Porphyra umbilicalis.</title>
        <authorList>
            <person name="Brawley S.H."/>
            <person name="Blouin N.A."/>
            <person name="Ficko-Blean E."/>
            <person name="Wheeler G.L."/>
            <person name="Lohr M."/>
            <person name="Goodson H.V."/>
            <person name="Jenkins J.W."/>
            <person name="Blaby-Haas C.E."/>
            <person name="Helliwell K.E."/>
            <person name="Chan C."/>
            <person name="Marriage T."/>
            <person name="Bhattacharya D."/>
            <person name="Klein A.S."/>
            <person name="Badis Y."/>
            <person name="Brodie J."/>
            <person name="Cao Y."/>
            <person name="Collen J."/>
            <person name="Dittami S.M."/>
            <person name="Gachon C.M."/>
            <person name="Green B.R."/>
            <person name="Karpowicz S."/>
            <person name="Kim J.W."/>
            <person name="Kudahl U."/>
            <person name="Lin S."/>
            <person name="Michel G."/>
            <person name="Mittag M."/>
            <person name="Olson B.J."/>
            <person name="Pangilinan J."/>
            <person name="Peng Y."/>
            <person name="Qiu H."/>
            <person name="Shu S."/>
            <person name="Singer J.T."/>
            <person name="Smith A.G."/>
            <person name="Sprecher B.N."/>
            <person name="Wagner V."/>
            <person name="Wang W."/>
            <person name="Wang Z.-Y."/>
            <person name="Yan J."/>
            <person name="Yarish C."/>
            <person name="Zoeuner-Riek S."/>
            <person name="Zhuang Y."/>
            <person name="Zou Y."/>
            <person name="Lindquist E.A."/>
            <person name="Grimwood J."/>
            <person name="Barry K."/>
            <person name="Rokhsar D.S."/>
            <person name="Schmutz J."/>
            <person name="Stiller J.W."/>
            <person name="Grossman A.R."/>
            <person name="Prochnik S.E."/>
        </authorList>
    </citation>
    <scope>NUCLEOTIDE SEQUENCE [LARGE SCALE GENOMIC DNA]</scope>
    <source>
        <strain evidence="3">4086291</strain>
    </source>
</reference>
<protein>
    <recommendedName>
        <fullName evidence="2">Endonuclease/exonuclease/phosphatase domain-containing protein</fullName>
    </recommendedName>
</protein>
<dbReference type="Proteomes" id="UP000218209">
    <property type="component" value="Unassembled WGS sequence"/>
</dbReference>
<dbReference type="AlphaFoldDB" id="A0A1X6PIX3"/>
<dbReference type="OrthoDB" id="2866996at2759"/>
<gene>
    <name evidence="3" type="ORF">BU14_0032s0055</name>
</gene>
<dbReference type="SUPFAM" id="SSF56219">
    <property type="entry name" value="DNase I-like"/>
    <property type="match status" value="1"/>
</dbReference>
<dbReference type="GO" id="GO:0003824">
    <property type="term" value="F:catalytic activity"/>
    <property type="evidence" value="ECO:0007669"/>
    <property type="project" value="InterPro"/>
</dbReference>
<evidence type="ECO:0000256" key="1">
    <source>
        <dbReference type="SAM" id="SignalP"/>
    </source>
</evidence>
<keyword evidence="4" id="KW-1185">Reference proteome</keyword>
<evidence type="ECO:0000313" key="3">
    <source>
        <dbReference type="EMBL" id="OSX80797.1"/>
    </source>
</evidence>
<feature type="chain" id="PRO_5012665499" description="Endonuclease/exonuclease/phosphatase domain-containing protein" evidence="1">
    <location>
        <begin position="32"/>
        <end position="146"/>
    </location>
</feature>
<evidence type="ECO:0000313" key="4">
    <source>
        <dbReference type="Proteomes" id="UP000218209"/>
    </source>
</evidence>
<dbReference type="EMBL" id="KV918768">
    <property type="protein sequence ID" value="OSX80797.1"/>
    <property type="molecule type" value="Genomic_DNA"/>
</dbReference>
<sequence length="146" mass="15821">MPCVYWSPAALVINAALLSTAFHGLVPPGEAGILAGDLNIKPGDAAYRLLTTGGLPRADPAYPPPRAHDPWRPDVPSPLTSAYVRVRGREPEWTNYARIDDAPAFIETLDYVLVTPGVDVVDVLPTPKREVVGGPSRRRRSRQTTS</sequence>
<organism evidence="3 4">
    <name type="scientific">Porphyra umbilicalis</name>
    <name type="common">Purple laver</name>
    <name type="synonym">Red alga</name>
    <dbReference type="NCBI Taxonomy" id="2786"/>
    <lineage>
        <taxon>Eukaryota</taxon>
        <taxon>Rhodophyta</taxon>
        <taxon>Bangiophyceae</taxon>
        <taxon>Bangiales</taxon>
        <taxon>Bangiaceae</taxon>
        <taxon>Porphyra</taxon>
    </lineage>
</organism>
<accession>A0A1X6PIX3</accession>
<dbReference type="InterPro" id="IPR036691">
    <property type="entry name" value="Endo/exonu/phosph_ase_sf"/>
</dbReference>
<feature type="domain" description="Endonuclease/exonuclease/phosphatase" evidence="2">
    <location>
        <begin position="6"/>
        <end position="126"/>
    </location>
</feature>
<dbReference type="Pfam" id="PF03372">
    <property type="entry name" value="Exo_endo_phos"/>
    <property type="match status" value="1"/>
</dbReference>
<name>A0A1X6PIX3_PORUM</name>